<evidence type="ECO:0000256" key="5">
    <source>
        <dbReference type="ARBA" id="ARBA00022840"/>
    </source>
</evidence>
<dbReference type="InterPro" id="IPR011761">
    <property type="entry name" value="ATP-grasp"/>
</dbReference>
<evidence type="ECO:0000256" key="6">
    <source>
        <dbReference type="ARBA" id="ARBA00023211"/>
    </source>
</evidence>
<dbReference type="PROSITE" id="PS50975">
    <property type="entry name" value="ATP_GRASP"/>
    <property type="match status" value="1"/>
</dbReference>
<reference evidence="10 11" key="1">
    <citation type="submission" date="2020-03" db="EMBL/GenBank/DDBJ databases">
        <title>Vagococcus sp. nov., isolated from beetles.</title>
        <authorList>
            <person name="Hyun D.-W."/>
            <person name="Bae J.-W."/>
        </authorList>
    </citation>
    <scope>NUCLEOTIDE SEQUENCE [LARGE SCALE GENOMIC DNA]</scope>
    <source>
        <strain evidence="10 11">HDW17A</strain>
    </source>
</reference>
<dbReference type="Proteomes" id="UP000500890">
    <property type="component" value="Chromosome"/>
</dbReference>
<keyword evidence="11" id="KW-1185">Reference proteome</keyword>
<dbReference type="SUPFAM" id="SSF56059">
    <property type="entry name" value="Glutathione synthetase ATP-binding domain-like"/>
    <property type="match status" value="1"/>
</dbReference>
<dbReference type="AlphaFoldDB" id="A0A6G8APR3"/>
<comment type="pathway">
    <text evidence="7">Purine metabolism.</text>
</comment>
<dbReference type="Pfam" id="PF02222">
    <property type="entry name" value="ATP-grasp"/>
    <property type="match status" value="1"/>
</dbReference>
<evidence type="ECO:0000256" key="7">
    <source>
        <dbReference type="ARBA" id="ARBA00025704"/>
    </source>
</evidence>
<keyword evidence="3 8" id="KW-0547">Nucleotide-binding</keyword>
<dbReference type="InterPro" id="IPR054350">
    <property type="entry name" value="PurT/PurK_preATP-grasp"/>
</dbReference>
<dbReference type="InterPro" id="IPR013815">
    <property type="entry name" value="ATP_grasp_subdomain_1"/>
</dbReference>
<dbReference type="PANTHER" id="PTHR11609">
    <property type="entry name" value="PURINE BIOSYNTHESIS PROTEIN 6/7, PUR6/7"/>
    <property type="match status" value="1"/>
</dbReference>
<comment type="cofactor">
    <cofactor evidence="1">
        <name>Mn(2+)</name>
        <dbReference type="ChEBI" id="CHEBI:29035"/>
    </cofactor>
</comment>
<evidence type="ECO:0000313" key="10">
    <source>
        <dbReference type="EMBL" id="QIL46932.1"/>
    </source>
</evidence>
<evidence type="ECO:0000256" key="8">
    <source>
        <dbReference type="PROSITE-ProRule" id="PRU00409"/>
    </source>
</evidence>
<dbReference type="PANTHER" id="PTHR11609:SF5">
    <property type="entry name" value="PHOSPHORIBOSYLAMINOIMIDAZOLE CARBOXYLASE"/>
    <property type="match status" value="1"/>
</dbReference>
<dbReference type="EMBL" id="CP049886">
    <property type="protein sequence ID" value="QIL46932.1"/>
    <property type="molecule type" value="Genomic_DNA"/>
</dbReference>
<dbReference type="RefSeq" id="WP_166008319.1">
    <property type="nucleotide sequence ID" value="NZ_CP049886.1"/>
</dbReference>
<protein>
    <submittedName>
        <fullName evidence="10">ATP-grasp domain-containing protein</fullName>
    </submittedName>
</protein>
<dbReference type="SUPFAM" id="SSF52440">
    <property type="entry name" value="PreATP-grasp domain"/>
    <property type="match status" value="1"/>
</dbReference>
<dbReference type="KEGG" id="vah:G7081_07505"/>
<dbReference type="Pfam" id="PF22660">
    <property type="entry name" value="RS_preATP-grasp-like"/>
    <property type="match status" value="1"/>
</dbReference>
<gene>
    <name evidence="10" type="ORF">G7081_07505</name>
</gene>
<organism evidence="10 11">
    <name type="scientific">Vagococcus coleopterorum</name>
    <dbReference type="NCBI Taxonomy" id="2714946"/>
    <lineage>
        <taxon>Bacteria</taxon>
        <taxon>Bacillati</taxon>
        <taxon>Bacillota</taxon>
        <taxon>Bacilli</taxon>
        <taxon>Lactobacillales</taxon>
        <taxon>Enterococcaceae</taxon>
        <taxon>Vagococcus</taxon>
    </lineage>
</organism>
<dbReference type="Gene3D" id="3.30.470.20">
    <property type="entry name" value="ATP-grasp fold, B domain"/>
    <property type="match status" value="1"/>
</dbReference>
<keyword evidence="4" id="KW-0658">Purine biosynthesis</keyword>
<dbReference type="GO" id="GO:0046872">
    <property type="term" value="F:metal ion binding"/>
    <property type="evidence" value="ECO:0007669"/>
    <property type="project" value="InterPro"/>
</dbReference>
<evidence type="ECO:0000259" key="9">
    <source>
        <dbReference type="PROSITE" id="PS50975"/>
    </source>
</evidence>
<dbReference type="Gene3D" id="3.40.50.20">
    <property type="match status" value="1"/>
</dbReference>
<accession>A0A6G8APR3</accession>
<evidence type="ECO:0000313" key="11">
    <source>
        <dbReference type="Proteomes" id="UP000500890"/>
    </source>
</evidence>
<name>A0A6G8APR3_9ENTE</name>
<dbReference type="InterPro" id="IPR016185">
    <property type="entry name" value="PreATP-grasp_dom_sf"/>
</dbReference>
<feature type="domain" description="ATP-grasp" evidence="9">
    <location>
        <begin position="111"/>
        <end position="298"/>
    </location>
</feature>
<evidence type="ECO:0000256" key="4">
    <source>
        <dbReference type="ARBA" id="ARBA00022755"/>
    </source>
</evidence>
<dbReference type="GO" id="GO:0005524">
    <property type="term" value="F:ATP binding"/>
    <property type="evidence" value="ECO:0007669"/>
    <property type="project" value="UniProtKB-UniRule"/>
</dbReference>
<evidence type="ECO:0000256" key="1">
    <source>
        <dbReference type="ARBA" id="ARBA00001936"/>
    </source>
</evidence>
<sequence length="379" mass="41696">MANLFIPGHTVGIVGGGYQGRMLAMAAKNMGFRVSILDPNKQCAAADIADVHVLAATTDESGLISLAEKSDVLTFACNSINIEAVKSLKNHIAIPQNIELLELAQNRLLAKKYFEESNINITPYEVIGESADLDLAIESIGLPAVLKPVEQQDGKKQSFFINSLMDIRNSLELLASGPCLLESQVDYKRAIAVSVVGNSTGNYQVMPIVEISPDPTGRFHRGIVPARIHDEVAAEVNRIAEEMALSFKVQGVLTVEMFITEFGVIYVNSLNHGPHDSGDYSLNLGVLSQYEAHLRGLFFWPIPAQKLLSSGITLPIQQKQLVDSISMIPFHENWFYHFDGVMSHKPEEIVGHLTVVTEDVTESLKEIEQTNIWEDIFPA</sequence>
<dbReference type="InterPro" id="IPR003135">
    <property type="entry name" value="ATP-grasp_carboxylate-amine"/>
</dbReference>
<keyword evidence="5 8" id="KW-0067">ATP-binding</keyword>
<keyword evidence="6" id="KW-0464">Manganese</keyword>
<evidence type="ECO:0000256" key="2">
    <source>
        <dbReference type="ARBA" id="ARBA00001946"/>
    </source>
</evidence>
<dbReference type="GO" id="GO:0005829">
    <property type="term" value="C:cytosol"/>
    <property type="evidence" value="ECO:0007669"/>
    <property type="project" value="TreeGrafter"/>
</dbReference>
<comment type="cofactor">
    <cofactor evidence="2">
        <name>Mg(2+)</name>
        <dbReference type="ChEBI" id="CHEBI:18420"/>
    </cofactor>
</comment>
<evidence type="ECO:0000256" key="3">
    <source>
        <dbReference type="ARBA" id="ARBA00022741"/>
    </source>
</evidence>
<dbReference type="Gene3D" id="3.30.1490.20">
    <property type="entry name" value="ATP-grasp fold, A domain"/>
    <property type="match status" value="1"/>
</dbReference>
<proteinExistence type="predicted"/>
<dbReference type="GO" id="GO:0006164">
    <property type="term" value="P:purine nucleotide biosynthetic process"/>
    <property type="evidence" value="ECO:0007669"/>
    <property type="project" value="UniProtKB-KW"/>
</dbReference>